<evidence type="ECO:0000256" key="1">
    <source>
        <dbReference type="ARBA" id="ARBA00006217"/>
    </source>
</evidence>
<protein>
    <recommendedName>
        <fullName evidence="2">carbonic anhydrase</fullName>
        <ecNumber evidence="2">4.2.1.1</ecNumber>
    </recommendedName>
</protein>
<dbReference type="GO" id="GO:0015976">
    <property type="term" value="P:carbon utilization"/>
    <property type="evidence" value="ECO:0007669"/>
    <property type="project" value="InterPro"/>
</dbReference>
<dbReference type="EC" id="4.2.1.1" evidence="2"/>
<evidence type="ECO:0000256" key="2">
    <source>
        <dbReference type="ARBA" id="ARBA00012925"/>
    </source>
</evidence>
<feature type="region of interest" description="Disordered" evidence="8">
    <location>
        <begin position="66"/>
        <end position="100"/>
    </location>
</feature>
<dbReference type="GO" id="GO:0008270">
    <property type="term" value="F:zinc ion binding"/>
    <property type="evidence" value="ECO:0007669"/>
    <property type="project" value="InterPro"/>
</dbReference>
<comment type="catalytic activity">
    <reaction evidence="6">
        <text>hydrogencarbonate + H(+) = CO2 + H2O</text>
        <dbReference type="Rhea" id="RHEA:10748"/>
        <dbReference type="ChEBI" id="CHEBI:15377"/>
        <dbReference type="ChEBI" id="CHEBI:15378"/>
        <dbReference type="ChEBI" id="CHEBI:16526"/>
        <dbReference type="ChEBI" id="CHEBI:17544"/>
        <dbReference type="EC" id="4.2.1.1"/>
    </reaction>
</comment>
<name>A0AB34IPX0_PRYPA</name>
<evidence type="ECO:0000256" key="8">
    <source>
        <dbReference type="SAM" id="MobiDB-lite"/>
    </source>
</evidence>
<dbReference type="AlphaFoldDB" id="A0AB34IPX0"/>
<comment type="cofactor">
    <cofactor evidence="7">
        <name>Zn(2+)</name>
        <dbReference type="ChEBI" id="CHEBI:29105"/>
    </cofactor>
    <text evidence="7">Binds 1 zinc ion per subunit.</text>
</comment>
<feature type="binding site" evidence="7">
    <location>
        <position position="474"/>
    </location>
    <ligand>
        <name>Zn(2+)</name>
        <dbReference type="ChEBI" id="CHEBI:29105"/>
    </ligand>
</feature>
<accession>A0AB34IPX0</accession>
<feature type="binding site" evidence="7">
    <location>
        <position position="531"/>
    </location>
    <ligand>
        <name>Zn(2+)</name>
        <dbReference type="ChEBI" id="CHEBI:29105"/>
    </ligand>
</feature>
<gene>
    <name evidence="10" type="ORF">AB1Y20_011988</name>
</gene>
<evidence type="ECO:0000256" key="9">
    <source>
        <dbReference type="SAM" id="SignalP"/>
    </source>
</evidence>
<feature type="region of interest" description="Disordered" evidence="8">
    <location>
        <begin position="129"/>
        <end position="162"/>
    </location>
</feature>
<dbReference type="SMART" id="SM00947">
    <property type="entry name" value="Pro_CA"/>
    <property type="match status" value="3"/>
</dbReference>
<comment type="similarity">
    <text evidence="1">Belongs to the beta-class carbonic anhydrase family.</text>
</comment>
<dbReference type="EMBL" id="JBGBPQ010000021">
    <property type="protein sequence ID" value="KAL1503507.1"/>
    <property type="molecule type" value="Genomic_DNA"/>
</dbReference>
<feature type="binding site" evidence="7">
    <location>
        <position position="472"/>
    </location>
    <ligand>
        <name>Zn(2+)</name>
        <dbReference type="ChEBI" id="CHEBI:29105"/>
    </ligand>
</feature>
<evidence type="ECO:0000256" key="4">
    <source>
        <dbReference type="ARBA" id="ARBA00022833"/>
    </source>
</evidence>
<proteinExistence type="inferred from homology"/>
<reference evidence="10 11" key="1">
    <citation type="journal article" date="2024" name="Science">
        <title>Giant polyketide synthase enzymes in the biosynthesis of giant marine polyether toxins.</title>
        <authorList>
            <person name="Fallon T.R."/>
            <person name="Shende V.V."/>
            <person name="Wierzbicki I.H."/>
            <person name="Pendleton A.L."/>
            <person name="Watervoot N.F."/>
            <person name="Auber R.P."/>
            <person name="Gonzalez D.J."/>
            <person name="Wisecaver J.H."/>
            <person name="Moore B.S."/>
        </authorList>
    </citation>
    <scope>NUCLEOTIDE SEQUENCE [LARGE SCALE GENOMIC DNA]</scope>
    <source>
        <strain evidence="10 11">12B1</strain>
    </source>
</reference>
<dbReference type="PANTHER" id="PTHR11002">
    <property type="entry name" value="CARBONIC ANHYDRASE"/>
    <property type="match status" value="1"/>
</dbReference>
<dbReference type="Gene3D" id="3.40.1050.10">
    <property type="entry name" value="Carbonic anhydrase"/>
    <property type="match status" value="3"/>
</dbReference>
<dbReference type="PROSITE" id="PS00705">
    <property type="entry name" value="PROK_CO2_ANHYDRASE_2"/>
    <property type="match status" value="1"/>
</dbReference>
<keyword evidence="3 7" id="KW-0479">Metal-binding</keyword>
<evidence type="ECO:0000313" key="11">
    <source>
        <dbReference type="Proteomes" id="UP001515480"/>
    </source>
</evidence>
<keyword evidence="11" id="KW-1185">Reference proteome</keyword>
<keyword evidence="4 7" id="KW-0862">Zinc</keyword>
<comment type="caution">
    <text evidence="10">The sequence shown here is derived from an EMBL/GenBank/DDBJ whole genome shotgun (WGS) entry which is preliminary data.</text>
</comment>
<evidence type="ECO:0000313" key="10">
    <source>
        <dbReference type="EMBL" id="KAL1503507.1"/>
    </source>
</evidence>
<keyword evidence="5" id="KW-0456">Lyase</keyword>
<evidence type="ECO:0000256" key="5">
    <source>
        <dbReference type="ARBA" id="ARBA00023239"/>
    </source>
</evidence>
<dbReference type="InterPro" id="IPR001765">
    <property type="entry name" value="Carbonic_anhydrase"/>
</dbReference>
<feature type="chain" id="PRO_5044284274" description="carbonic anhydrase" evidence="9">
    <location>
        <begin position="31"/>
        <end position="897"/>
    </location>
</feature>
<dbReference type="InterPro" id="IPR036874">
    <property type="entry name" value="Carbonic_anhydrase_sf"/>
</dbReference>
<sequence>MERASFLSSLFCTPCACAVGSCACASDANAWPHHSSSTSQGDVTDAARRDLTDAIFAAVQRLHIQATDSKGELPPTKPKLPHTPLASSVRNEERAPAISPPYPVAVDLDCAQTDRSLNAQVQMAPTMEGAEHVESESKTAATSLDAPERVAHPRSEPQPMSKHRGLESLMALVKGNQRFIQNGRNRSTSKRALPLVNHLIQAHQTVPKSEKSLINQLTQAPFDPPLRRAIVISCARSFYPLESLFNLHPGELQVVRVCGYVSKSHDGVLGSVEFALTSEEAPPLLLVLGNSDNPVVADAVRVALREAGREDDGALLDAVCDSRHVRKLLPAARDALTSEPHASFSRLCDLAGHLNVWSTVETLLGESLVVHEQVAQGKLLVHGAYLEVSSGSVAFMGAHPSMAELMLKAPDPVVARTASMPFVPYDEAFASCVAGNARYLRGTSGAIDLSDTVLMERLAEGGQKPAAVVLGCADSRAPIEILFDMRPGDLFVLRNAGNTCASARGSVIGSAEYAVANLGTKAVLVVGHSKCGAVTAAVQTVRAAAVQADGTIDVRSLDAATLNLDAVPGSIGNVLKEIVHAAVMAVKQLPQATVSEQVALATEMNVFSTIEKLLTYSDIVRNEVIAGRAQCYGAVYNITSRDIKWLGIHPEIERIVGCPMPVCMWKQAPYVPPEEAMMPRSEKAIEALKNLQAGNERFIHSRSMASSFISHGSTYAIILAGSEVFVPIENIFDARPGDLIVQRCMGNIAGGSLGTLFSSLEYAVRKWSPPLLVVMGESHSSIIESALEQLAGEKPLWAPQRGILDRVMVSALRASTQASAEVTLSPAARDLMKRALAVRLNILYTIEQLLRSNIIAEAVATHSLEIHGAVLSCTTGKVEFLGEHPMQAEILSCARHV</sequence>
<feature type="signal peptide" evidence="9">
    <location>
        <begin position="1"/>
        <end position="30"/>
    </location>
</feature>
<evidence type="ECO:0000256" key="7">
    <source>
        <dbReference type="PIRSR" id="PIRSR601765-1"/>
    </source>
</evidence>
<feature type="compositionally biased region" description="Basic and acidic residues" evidence="8">
    <location>
        <begin position="146"/>
        <end position="155"/>
    </location>
</feature>
<organism evidence="10 11">
    <name type="scientific">Prymnesium parvum</name>
    <name type="common">Toxic golden alga</name>
    <dbReference type="NCBI Taxonomy" id="97485"/>
    <lineage>
        <taxon>Eukaryota</taxon>
        <taxon>Haptista</taxon>
        <taxon>Haptophyta</taxon>
        <taxon>Prymnesiophyceae</taxon>
        <taxon>Prymnesiales</taxon>
        <taxon>Prymnesiaceae</taxon>
        <taxon>Prymnesium</taxon>
    </lineage>
</organism>
<keyword evidence="9" id="KW-0732">Signal</keyword>
<dbReference type="Pfam" id="PF00484">
    <property type="entry name" value="Pro_CA"/>
    <property type="match status" value="3"/>
</dbReference>
<feature type="binding site" evidence="7">
    <location>
        <position position="528"/>
    </location>
    <ligand>
        <name>Zn(2+)</name>
        <dbReference type="ChEBI" id="CHEBI:29105"/>
    </ligand>
</feature>
<dbReference type="PANTHER" id="PTHR11002:SF76">
    <property type="entry name" value="CARBONIC ANHYDRASE"/>
    <property type="match status" value="1"/>
</dbReference>
<evidence type="ECO:0000256" key="3">
    <source>
        <dbReference type="ARBA" id="ARBA00022723"/>
    </source>
</evidence>
<dbReference type="PROSITE" id="PS51257">
    <property type="entry name" value="PROKAR_LIPOPROTEIN"/>
    <property type="match status" value="1"/>
</dbReference>
<dbReference type="InterPro" id="IPR015892">
    <property type="entry name" value="Carbonic_anhydrase_CS"/>
</dbReference>
<dbReference type="GO" id="GO:0004089">
    <property type="term" value="F:carbonate dehydratase activity"/>
    <property type="evidence" value="ECO:0007669"/>
    <property type="project" value="UniProtKB-EC"/>
</dbReference>
<dbReference type="SUPFAM" id="SSF53056">
    <property type="entry name" value="beta-carbonic anhydrase, cab"/>
    <property type="match status" value="3"/>
</dbReference>
<dbReference type="Proteomes" id="UP001515480">
    <property type="component" value="Unassembled WGS sequence"/>
</dbReference>
<evidence type="ECO:0000256" key="6">
    <source>
        <dbReference type="ARBA" id="ARBA00048348"/>
    </source>
</evidence>